<dbReference type="InterPro" id="IPR004020">
    <property type="entry name" value="DAPIN"/>
</dbReference>
<reference evidence="3" key="3">
    <citation type="submission" date="2025-09" db="UniProtKB">
        <authorList>
            <consortium name="Ensembl"/>
        </authorList>
    </citation>
    <scope>IDENTIFICATION</scope>
</reference>
<dbReference type="Pfam" id="PF02758">
    <property type="entry name" value="PYRIN"/>
    <property type="match status" value="1"/>
</dbReference>
<dbReference type="PROSITE" id="PS50824">
    <property type="entry name" value="DAPIN"/>
    <property type="match status" value="1"/>
</dbReference>
<feature type="region of interest" description="Disordered" evidence="1">
    <location>
        <begin position="88"/>
        <end position="117"/>
    </location>
</feature>
<evidence type="ECO:0000313" key="4">
    <source>
        <dbReference type="Proteomes" id="UP000265040"/>
    </source>
</evidence>
<reference evidence="3" key="2">
    <citation type="submission" date="2025-08" db="UniProtKB">
        <authorList>
            <consortium name="Ensembl"/>
        </authorList>
    </citation>
    <scope>IDENTIFICATION</scope>
</reference>
<evidence type="ECO:0000313" key="3">
    <source>
        <dbReference type="Ensembl" id="ENSATEP00000075183.1"/>
    </source>
</evidence>
<feature type="region of interest" description="Disordered" evidence="1">
    <location>
        <begin position="276"/>
        <end position="312"/>
    </location>
</feature>
<proteinExistence type="predicted"/>
<feature type="compositionally biased region" description="Basic residues" evidence="1">
    <location>
        <begin position="276"/>
        <end position="295"/>
    </location>
</feature>
<dbReference type="Gene3D" id="1.10.533.10">
    <property type="entry name" value="Death Domain, Fas"/>
    <property type="match status" value="1"/>
</dbReference>
<accession>A0AAQ6INM4</accession>
<organism evidence="3 4">
    <name type="scientific">Anabas testudineus</name>
    <name type="common">Climbing perch</name>
    <name type="synonym">Anthias testudineus</name>
    <dbReference type="NCBI Taxonomy" id="64144"/>
    <lineage>
        <taxon>Eukaryota</taxon>
        <taxon>Metazoa</taxon>
        <taxon>Chordata</taxon>
        <taxon>Craniata</taxon>
        <taxon>Vertebrata</taxon>
        <taxon>Euteleostomi</taxon>
        <taxon>Actinopterygii</taxon>
        <taxon>Neopterygii</taxon>
        <taxon>Teleostei</taxon>
        <taxon>Neoteleostei</taxon>
        <taxon>Acanthomorphata</taxon>
        <taxon>Anabantaria</taxon>
        <taxon>Anabantiformes</taxon>
        <taxon>Anabantoidei</taxon>
        <taxon>Anabantidae</taxon>
        <taxon>Anabas</taxon>
    </lineage>
</organism>
<dbReference type="AlphaFoldDB" id="A0AAQ6INM4"/>
<protein>
    <recommendedName>
        <fullName evidence="2">Pyrin domain-containing protein</fullName>
    </recommendedName>
</protein>
<dbReference type="InterPro" id="IPR011029">
    <property type="entry name" value="DEATH-like_dom_sf"/>
</dbReference>
<dbReference type="SMART" id="SM01289">
    <property type="entry name" value="PYRIN"/>
    <property type="match status" value="1"/>
</dbReference>
<dbReference type="GeneTree" id="ENSGT01140000283325"/>
<dbReference type="SUPFAM" id="SSF47986">
    <property type="entry name" value="DEATH domain"/>
    <property type="match status" value="1"/>
</dbReference>
<dbReference type="Proteomes" id="UP000265040">
    <property type="component" value="Chromosome 16"/>
</dbReference>
<evidence type="ECO:0000259" key="2">
    <source>
        <dbReference type="PROSITE" id="PS50824"/>
    </source>
</evidence>
<evidence type="ECO:0000256" key="1">
    <source>
        <dbReference type="SAM" id="MobiDB-lite"/>
    </source>
</evidence>
<name>A0AAQ6INM4_ANATE</name>
<feature type="domain" description="Pyrin" evidence="2">
    <location>
        <begin position="1"/>
        <end position="87"/>
    </location>
</feature>
<keyword evidence="4" id="KW-1185">Reference proteome</keyword>
<reference evidence="3 4" key="1">
    <citation type="submission" date="2021-04" db="EMBL/GenBank/DDBJ databases">
        <authorList>
            <consortium name="Wellcome Sanger Institute Data Sharing"/>
        </authorList>
    </citation>
    <scope>NUCLEOTIDE SEQUENCE [LARGE SCALE GENOMIC DNA]</scope>
</reference>
<sequence length="312" mass="35719">MVQTTVRGAVAEALEDLSKIDFDKFSHRLLDYPEIRRRAVEGKSFLQITELLVSTFPGARALKVTLEILRLINCNEVAEKLDSKTEAFQDNGDPTFRKNSDGDLDLDPSQEAPNYAPDNRSLTAALSLGNVNLSMCTIQFGKYKGQTFKWLLENDVNYTAYLVANHQVERQHSTCQSQLMANKDSLTQYAMAYPEVLKVVRFQLSYLEAKERSCQSGKEGMALVGFGRHRSLTLQDLYNSKNTDIISYVNYLRGMKSACKKGSRMEDAIRYIFQRHKKKAVRKRKTKRKQVHNTRRQSTSTSRMHKENAKKK</sequence>
<dbReference type="Ensembl" id="ENSATET00000080506.1">
    <property type="protein sequence ID" value="ENSATEP00000075183.1"/>
    <property type="gene ID" value="ENSATEG00000026894.2"/>
</dbReference>